<gene>
    <name evidence="1" type="ORF">N7530_009123</name>
</gene>
<organism evidence="1 2">
    <name type="scientific">Penicillium desertorum</name>
    <dbReference type="NCBI Taxonomy" id="1303715"/>
    <lineage>
        <taxon>Eukaryota</taxon>
        <taxon>Fungi</taxon>
        <taxon>Dikarya</taxon>
        <taxon>Ascomycota</taxon>
        <taxon>Pezizomycotina</taxon>
        <taxon>Eurotiomycetes</taxon>
        <taxon>Eurotiomycetidae</taxon>
        <taxon>Eurotiales</taxon>
        <taxon>Aspergillaceae</taxon>
        <taxon>Penicillium</taxon>
    </lineage>
</organism>
<name>A0A9W9WQD5_9EURO</name>
<dbReference type="OrthoDB" id="4367664at2759"/>
<protein>
    <submittedName>
        <fullName evidence="1">Uncharacterized protein</fullName>
    </submittedName>
</protein>
<keyword evidence="2" id="KW-1185">Reference proteome</keyword>
<dbReference type="EMBL" id="JAPWDO010000005">
    <property type="protein sequence ID" value="KAJ5471766.1"/>
    <property type="molecule type" value="Genomic_DNA"/>
</dbReference>
<dbReference type="Proteomes" id="UP001147760">
    <property type="component" value="Unassembled WGS sequence"/>
</dbReference>
<evidence type="ECO:0000313" key="2">
    <source>
        <dbReference type="Proteomes" id="UP001147760"/>
    </source>
</evidence>
<dbReference type="AlphaFoldDB" id="A0A9W9WQD5"/>
<sequence>MTIQSGSQTKHPVGRIERNNEIMLIAALRVSMINTVKQRNAEVLRAYKNGGDALHQDKHLSCLKRLARVEEPEAS</sequence>
<reference evidence="1" key="2">
    <citation type="journal article" date="2023" name="IMA Fungus">
        <title>Comparative genomic study of the Penicillium genus elucidates a diverse pangenome and 15 lateral gene transfer events.</title>
        <authorList>
            <person name="Petersen C."/>
            <person name="Sorensen T."/>
            <person name="Nielsen M.R."/>
            <person name="Sondergaard T.E."/>
            <person name="Sorensen J.L."/>
            <person name="Fitzpatrick D.A."/>
            <person name="Frisvad J.C."/>
            <person name="Nielsen K.L."/>
        </authorList>
    </citation>
    <scope>NUCLEOTIDE SEQUENCE</scope>
    <source>
        <strain evidence="1">IBT 17660</strain>
    </source>
</reference>
<reference evidence="1" key="1">
    <citation type="submission" date="2022-12" db="EMBL/GenBank/DDBJ databases">
        <authorList>
            <person name="Petersen C."/>
        </authorList>
    </citation>
    <scope>NUCLEOTIDE SEQUENCE</scope>
    <source>
        <strain evidence="1">IBT 17660</strain>
    </source>
</reference>
<proteinExistence type="predicted"/>
<evidence type="ECO:0000313" key="1">
    <source>
        <dbReference type="EMBL" id="KAJ5471766.1"/>
    </source>
</evidence>
<comment type="caution">
    <text evidence="1">The sequence shown here is derived from an EMBL/GenBank/DDBJ whole genome shotgun (WGS) entry which is preliminary data.</text>
</comment>
<accession>A0A9W9WQD5</accession>